<feature type="region of interest" description="Disordered" evidence="1">
    <location>
        <begin position="1"/>
        <end position="20"/>
    </location>
</feature>
<keyword evidence="3" id="KW-1185">Reference proteome</keyword>
<name>A0A1I6Z7Z1_9ENTR</name>
<sequence>MVTLEPGIPAASGNPKHTTHGFDDELSLMLFDEDKLHFRRFVKYVAAFWRMASSSSRSASCRLRRAISTDISCSRSEEEWAFFSLLRQA</sequence>
<dbReference type="Proteomes" id="UP000199187">
    <property type="component" value="Unassembled WGS sequence"/>
</dbReference>
<dbReference type="EMBL" id="FPAU01000001">
    <property type="protein sequence ID" value="SFT58832.1"/>
    <property type="molecule type" value="Genomic_DNA"/>
</dbReference>
<accession>A0A1I6Z7Z1</accession>
<evidence type="ECO:0000256" key="1">
    <source>
        <dbReference type="SAM" id="MobiDB-lite"/>
    </source>
</evidence>
<organism evidence="2 3">
    <name type="scientific">Kosakonia arachidis</name>
    <dbReference type="NCBI Taxonomy" id="551989"/>
    <lineage>
        <taxon>Bacteria</taxon>
        <taxon>Pseudomonadati</taxon>
        <taxon>Pseudomonadota</taxon>
        <taxon>Gammaproteobacteria</taxon>
        <taxon>Enterobacterales</taxon>
        <taxon>Enterobacteriaceae</taxon>
        <taxon>Kosakonia</taxon>
    </lineage>
</organism>
<gene>
    <name evidence="2" type="ORF">SAMN05192562_1011004</name>
</gene>
<proteinExistence type="predicted"/>
<evidence type="ECO:0000313" key="2">
    <source>
        <dbReference type="EMBL" id="SFT58832.1"/>
    </source>
</evidence>
<dbReference type="AlphaFoldDB" id="A0A1I6Z7Z1"/>
<evidence type="ECO:0000313" key="3">
    <source>
        <dbReference type="Proteomes" id="UP000199187"/>
    </source>
</evidence>
<protein>
    <submittedName>
        <fullName evidence="2">Uncharacterized protein</fullName>
    </submittedName>
</protein>
<reference evidence="3" key="1">
    <citation type="submission" date="2016-10" db="EMBL/GenBank/DDBJ databases">
        <authorList>
            <person name="Varghese N."/>
            <person name="Submissions S."/>
        </authorList>
    </citation>
    <scope>NUCLEOTIDE SEQUENCE [LARGE SCALE GENOMIC DNA]</scope>
    <source>
        <strain evidence="3">Ah-143</strain>
    </source>
</reference>